<dbReference type="GO" id="GO:0006508">
    <property type="term" value="P:proteolysis"/>
    <property type="evidence" value="ECO:0007669"/>
    <property type="project" value="UniProtKB-KW"/>
</dbReference>
<dbReference type="InterPro" id="IPR038765">
    <property type="entry name" value="Papain-like_cys_pep_sf"/>
</dbReference>
<evidence type="ECO:0000256" key="3">
    <source>
        <dbReference type="SAM" id="MobiDB-lite"/>
    </source>
</evidence>
<accession>G4YLN6</accession>
<dbReference type="PANTHER" id="PTHR12411">
    <property type="entry name" value="CYSTEINE PROTEASE FAMILY C1-RELATED"/>
    <property type="match status" value="1"/>
</dbReference>
<evidence type="ECO:0000259" key="5">
    <source>
        <dbReference type="SMART" id="SM00645"/>
    </source>
</evidence>
<dbReference type="SMART" id="SM00645">
    <property type="entry name" value="Pept_C1"/>
    <property type="match status" value="1"/>
</dbReference>
<dbReference type="SMR" id="G4YLN6"/>
<dbReference type="InterPro" id="IPR013128">
    <property type="entry name" value="Peptidase_C1A"/>
</dbReference>
<evidence type="ECO:0000313" key="7">
    <source>
        <dbReference type="Proteomes" id="UP000002640"/>
    </source>
</evidence>
<dbReference type="InterPro" id="IPR000668">
    <property type="entry name" value="Peptidase_C1A_C"/>
</dbReference>
<proteinExistence type="inferred from homology"/>
<evidence type="ECO:0000256" key="1">
    <source>
        <dbReference type="ARBA" id="ARBA00008455"/>
    </source>
</evidence>
<reference evidence="6 7" key="1">
    <citation type="journal article" date="2006" name="Science">
        <title>Phytophthora genome sequences uncover evolutionary origins and mechanisms of pathogenesis.</title>
        <authorList>
            <person name="Tyler B.M."/>
            <person name="Tripathy S."/>
            <person name="Zhang X."/>
            <person name="Dehal P."/>
            <person name="Jiang R.H."/>
            <person name="Aerts A."/>
            <person name="Arredondo F.D."/>
            <person name="Baxter L."/>
            <person name="Bensasson D."/>
            <person name="Beynon J.L."/>
            <person name="Chapman J."/>
            <person name="Damasceno C.M."/>
            <person name="Dorrance A.E."/>
            <person name="Dou D."/>
            <person name="Dickerman A.W."/>
            <person name="Dubchak I.L."/>
            <person name="Garbelotto M."/>
            <person name="Gijzen M."/>
            <person name="Gordon S.G."/>
            <person name="Govers F."/>
            <person name="Grunwald N.J."/>
            <person name="Huang W."/>
            <person name="Ivors K.L."/>
            <person name="Jones R.W."/>
            <person name="Kamoun S."/>
            <person name="Krampis K."/>
            <person name="Lamour K.H."/>
            <person name="Lee M.K."/>
            <person name="McDonald W.H."/>
            <person name="Medina M."/>
            <person name="Meijer H.J."/>
            <person name="Nordberg E.K."/>
            <person name="Maclean D.J."/>
            <person name="Ospina-Giraldo M.D."/>
            <person name="Morris P.F."/>
            <person name="Phuntumart V."/>
            <person name="Putnam N.H."/>
            <person name="Rash S."/>
            <person name="Rose J.K."/>
            <person name="Sakihama Y."/>
            <person name="Salamov A.A."/>
            <person name="Savidor A."/>
            <person name="Scheuring C.F."/>
            <person name="Smith B.M."/>
            <person name="Sobral B.W."/>
            <person name="Terry A."/>
            <person name="Torto-Alalibo T.A."/>
            <person name="Win J."/>
            <person name="Xu Z."/>
            <person name="Zhang H."/>
            <person name="Grigoriev I.V."/>
            <person name="Rokhsar D.S."/>
            <person name="Boore J.L."/>
        </authorList>
    </citation>
    <scope>NUCLEOTIDE SEQUENCE [LARGE SCALE GENOMIC DNA]</scope>
    <source>
        <strain evidence="6 7">P6497</strain>
    </source>
</reference>
<dbReference type="AlphaFoldDB" id="G4YLN6"/>
<dbReference type="PROSITE" id="PS00139">
    <property type="entry name" value="THIOL_PROTEASE_CYS"/>
    <property type="match status" value="1"/>
</dbReference>
<name>G4YLN6_PHYSP</name>
<keyword evidence="6" id="KW-0378">Hydrolase</keyword>
<dbReference type="EMBL" id="JH159151">
    <property type="protein sequence ID" value="EGZ30517.1"/>
    <property type="molecule type" value="Genomic_DNA"/>
</dbReference>
<keyword evidence="2" id="KW-0865">Zymogen</keyword>
<dbReference type="InterPro" id="IPR039417">
    <property type="entry name" value="Peptidase_C1A_papain-like"/>
</dbReference>
<keyword evidence="7" id="KW-1185">Reference proteome</keyword>
<feature type="region of interest" description="Disordered" evidence="3">
    <location>
        <begin position="431"/>
        <end position="521"/>
    </location>
</feature>
<dbReference type="GO" id="GO:0008234">
    <property type="term" value="F:cysteine-type peptidase activity"/>
    <property type="evidence" value="ECO:0007669"/>
    <property type="project" value="InterPro"/>
</dbReference>
<feature type="region of interest" description="Disordered" evidence="3">
    <location>
        <begin position="180"/>
        <end position="201"/>
    </location>
</feature>
<dbReference type="STRING" id="1094619.G4YLN6"/>
<keyword evidence="6" id="KW-0645">Protease</keyword>
<dbReference type="CDD" id="cd02248">
    <property type="entry name" value="Peptidase_C1A"/>
    <property type="match status" value="1"/>
</dbReference>
<keyword evidence="4" id="KW-0732">Signal</keyword>
<feature type="region of interest" description="Disordered" evidence="3">
    <location>
        <begin position="545"/>
        <end position="607"/>
    </location>
</feature>
<dbReference type="GeneID" id="20662909"/>
<dbReference type="SUPFAM" id="SSF54001">
    <property type="entry name" value="Cysteine proteinases"/>
    <property type="match status" value="1"/>
</dbReference>
<feature type="domain" description="Peptidase C1A papain C-terminal" evidence="5">
    <location>
        <begin position="201"/>
        <end position="425"/>
    </location>
</feature>
<feature type="compositionally biased region" description="Low complexity" evidence="3">
    <location>
        <begin position="577"/>
        <end position="590"/>
    </location>
</feature>
<dbReference type="OMA" id="CWAFSMI"/>
<feature type="compositionally biased region" description="Polar residues" evidence="3">
    <location>
        <begin position="488"/>
        <end position="521"/>
    </location>
</feature>
<dbReference type="InParanoid" id="G4YLN6"/>
<feature type="signal peptide" evidence="4">
    <location>
        <begin position="1"/>
        <end position="22"/>
    </location>
</feature>
<comment type="similarity">
    <text evidence="1">Belongs to the peptidase C1 family.</text>
</comment>
<dbReference type="RefSeq" id="XP_009517792.1">
    <property type="nucleotide sequence ID" value="XM_009519497.1"/>
</dbReference>
<dbReference type="PRINTS" id="PR00705">
    <property type="entry name" value="PAPAIN"/>
</dbReference>
<protein>
    <submittedName>
        <fullName evidence="6">Papain-like cysteine protease C1</fullName>
    </submittedName>
</protein>
<evidence type="ECO:0000256" key="2">
    <source>
        <dbReference type="ARBA" id="ARBA00023145"/>
    </source>
</evidence>
<evidence type="ECO:0000256" key="4">
    <source>
        <dbReference type="SAM" id="SignalP"/>
    </source>
</evidence>
<organism evidence="6 7">
    <name type="scientific">Phytophthora sojae (strain P6497)</name>
    <name type="common">Soybean stem and root rot agent</name>
    <name type="synonym">Phytophthora megasperma f. sp. glycines</name>
    <dbReference type="NCBI Taxonomy" id="1094619"/>
    <lineage>
        <taxon>Eukaryota</taxon>
        <taxon>Sar</taxon>
        <taxon>Stramenopiles</taxon>
        <taxon>Oomycota</taxon>
        <taxon>Peronosporomycetes</taxon>
        <taxon>Peronosporales</taxon>
        <taxon>Peronosporaceae</taxon>
        <taxon>Phytophthora</taxon>
    </lineage>
</organism>
<feature type="compositionally biased region" description="Low complexity" evidence="3">
    <location>
        <begin position="182"/>
        <end position="201"/>
    </location>
</feature>
<feature type="compositionally biased region" description="Low complexity" evidence="3">
    <location>
        <begin position="431"/>
        <end position="487"/>
    </location>
</feature>
<feature type="chain" id="PRO_5018525084" evidence="4">
    <location>
        <begin position="23"/>
        <end position="607"/>
    </location>
</feature>
<dbReference type="Pfam" id="PF00112">
    <property type="entry name" value="Peptidase_C1"/>
    <property type="match status" value="1"/>
</dbReference>
<dbReference type="Proteomes" id="UP000002640">
    <property type="component" value="Unassembled WGS sequence"/>
</dbReference>
<dbReference type="KEGG" id="psoj:PHYSODRAFT_553506"/>
<dbReference type="Gene3D" id="3.90.70.10">
    <property type="entry name" value="Cysteine proteinases"/>
    <property type="match status" value="1"/>
</dbReference>
<evidence type="ECO:0000313" key="6">
    <source>
        <dbReference type="EMBL" id="EGZ30517.1"/>
    </source>
</evidence>
<feature type="compositionally biased region" description="Polar residues" evidence="3">
    <location>
        <begin position="546"/>
        <end position="568"/>
    </location>
</feature>
<gene>
    <name evidence="6" type="ORF">PHYSODRAFT_553506</name>
</gene>
<sequence>MLPVSALSLGVLALSAPVVVVSESSQQIYTEWKQSSYYNQAVQVVNTVGGTAAGSFTSAKNVASISGSGSSAVDVSVGSLESNETMTFPPPTGSAGSSSSSVVTTITETEEQQRFDQALAAIAELQSLHPHANFSINTPFALLTSEEFLAYVNRYAVDPASNPVKAGTSSTAGMFTADAGNSSSAITSSSSGDIRTSSAGSGETVDWQEAGCVTAVKNQGECGACWAFSATAAMESGYCVATGGSLPSLSDQQLISCDGEDGNSGCGGGYAAYTMDWVANERSGKMCTLDSYPFTSDDGNVPSCSMSSCTEFDVGVTGYDSVREDAGAIEDAVRKQPVSIFLYSGSSAFQYYSGGVLTGENCDKTGSHSALAVGFGETDNNMLYWRIKNQWGTSWGEDGYVRVQRRYSGDSEGACGVEMYATWPTFDVSASSAPSVTTPAPSVTTSAPSVTTPAPAVTTSAPSVTTATPTSTPSATHAATTPSPSVTKAATVTNTPSTTKTALNTVDHTEPVASSASGSDLVIQNETVDQVSASSGSTRLYEAVTSDASTVEDASNYSTTPSLAQSDSVAGDASYASDTTPSPTTPSVVVNGAGASTPSTGKRDCVM</sequence>
<dbReference type="InterPro" id="IPR000169">
    <property type="entry name" value="Pept_cys_AS"/>
</dbReference>